<keyword evidence="5" id="KW-0539">Nucleus</keyword>
<comment type="similarity">
    <text evidence="2">Belongs to the ESF2/ABP1 family.</text>
</comment>
<dbReference type="GO" id="GO:0034462">
    <property type="term" value="P:small-subunit processome assembly"/>
    <property type="evidence" value="ECO:0007669"/>
    <property type="project" value="TreeGrafter"/>
</dbReference>
<dbReference type="Gene3D" id="3.30.70.330">
    <property type="match status" value="1"/>
</dbReference>
<dbReference type="GO" id="GO:0000472">
    <property type="term" value="P:endonucleolytic cleavage to generate mature 5'-end of SSU-rRNA from (SSU-rRNA, 5.8S rRNA, LSU-rRNA)"/>
    <property type="evidence" value="ECO:0007669"/>
    <property type="project" value="TreeGrafter"/>
</dbReference>
<name>A0A2A3E283_APICC</name>
<dbReference type="GO" id="GO:0003723">
    <property type="term" value="F:RNA binding"/>
    <property type="evidence" value="ECO:0007669"/>
    <property type="project" value="UniProtKB-KW"/>
</dbReference>
<dbReference type="InterPro" id="IPR035979">
    <property type="entry name" value="RBD_domain_sf"/>
</dbReference>
<accession>A0A2A3E283</accession>
<dbReference type="SUPFAM" id="SSF54928">
    <property type="entry name" value="RNA-binding domain, RBD"/>
    <property type="match status" value="1"/>
</dbReference>
<gene>
    <name evidence="6" type="ORF">APICC_08399</name>
</gene>
<dbReference type="Proteomes" id="UP000242457">
    <property type="component" value="Unassembled WGS sequence"/>
</dbReference>
<dbReference type="PANTHER" id="PTHR12311:SF7">
    <property type="entry name" value="ACTIVATOR OF BASAL TRANSCRIPTION 1"/>
    <property type="match status" value="1"/>
</dbReference>
<dbReference type="EMBL" id="KZ288432">
    <property type="protein sequence ID" value="PBC25805.1"/>
    <property type="molecule type" value="Genomic_DNA"/>
</dbReference>
<dbReference type="OrthoDB" id="287393at2759"/>
<dbReference type="CDD" id="cd12263">
    <property type="entry name" value="RRM_ABT1_like"/>
    <property type="match status" value="1"/>
</dbReference>
<organism evidence="6 7">
    <name type="scientific">Apis cerana cerana</name>
    <name type="common">Oriental honeybee</name>
    <dbReference type="NCBI Taxonomy" id="94128"/>
    <lineage>
        <taxon>Eukaryota</taxon>
        <taxon>Metazoa</taxon>
        <taxon>Ecdysozoa</taxon>
        <taxon>Arthropoda</taxon>
        <taxon>Hexapoda</taxon>
        <taxon>Insecta</taxon>
        <taxon>Pterygota</taxon>
        <taxon>Neoptera</taxon>
        <taxon>Endopterygota</taxon>
        <taxon>Hymenoptera</taxon>
        <taxon>Apocrita</taxon>
        <taxon>Aculeata</taxon>
        <taxon>Apoidea</taxon>
        <taxon>Anthophila</taxon>
        <taxon>Apidae</taxon>
        <taxon>Apis</taxon>
    </lineage>
</organism>
<keyword evidence="4" id="KW-0694">RNA-binding</keyword>
<dbReference type="GO" id="GO:0000447">
    <property type="term" value="P:endonucleolytic cleavage in ITS1 to separate SSU-rRNA from 5.8S rRNA and LSU-rRNA from tricistronic rRNA transcript (SSU-rRNA, 5.8S rRNA, LSU-rRNA)"/>
    <property type="evidence" value="ECO:0007669"/>
    <property type="project" value="TreeGrafter"/>
</dbReference>
<proteinExistence type="inferred from homology"/>
<evidence type="ECO:0000313" key="6">
    <source>
        <dbReference type="EMBL" id="PBC25805.1"/>
    </source>
</evidence>
<evidence type="ECO:0000256" key="1">
    <source>
        <dbReference type="ARBA" id="ARBA00004604"/>
    </source>
</evidence>
<evidence type="ECO:0000256" key="5">
    <source>
        <dbReference type="ARBA" id="ARBA00023242"/>
    </source>
</evidence>
<protein>
    <recommendedName>
        <fullName evidence="3">Activator of basal transcription 1</fullName>
    </recommendedName>
</protein>
<dbReference type="InterPro" id="IPR034353">
    <property type="entry name" value="ABT1/ESF2_RRM"/>
</dbReference>
<evidence type="ECO:0000256" key="2">
    <source>
        <dbReference type="ARBA" id="ARBA00005819"/>
    </source>
</evidence>
<reference evidence="6 7" key="1">
    <citation type="submission" date="2014-07" db="EMBL/GenBank/DDBJ databases">
        <title>Genomic and transcriptomic analysis on Apis cerana provide comprehensive insights into honey bee biology.</title>
        <authorList>
            <person name="Diao Q."/>
            <person name="Sun L."/>
            <person name="Zheng H."/>
            <person name="Zheng H."/>
            <person name="Xu S."/>
            <person name="Wang S."/>
            <person name="Zeng Z."/>
            <person name="Hu F."/>
            <person name="Su S."/>
            <person name="Wu J."/>
        </authorList>
    </citation>
    <scope>NUCLEOTIDE SEQUENCE [LARGE SCALE GENOMIC DNA]</scope>
    <source>
        <tissue evidence="6">Pupae without intestine</tissue>
    </source>
</reference>
<dbReference type="InterPro" id="IPR039119">
    <property type="entry name" value="ABT1/Esf2"/>
</dbReference>
<evidence type="ECO:0000256" key="3">
    <source>
        <dbReference type="ARBA" id="ARBA00020737"/>
    </source>
</evidence>
<dbReference type="GO" id="GO:0005730">
    <property type="term" value="C:nucleolus"/>
    <property type="evidence" value="ECO:0007669"/>
    <property type="project" value="UniProtKB-SubCell"/>
</dbReference>
<dbReference type="InterPro" id="IPR012677">
    <property type="entry name" value="Nucleotide-bd_a/b_plait_sf"/>
</dbReference>
<dbReference type="PANTHER" id="PTHR12311">
    <property type="entry name" value="ACTIVATOR OF BASAL TRANSCRIPTION 1"/>
    <property type="match status" value="1"/>
</dbReference>
<evidence type="ECO:0000313" key="7">
    <source>
        <dbReference type="Proteomes" id="UP000242457"/>
    </source>
</evidence>
<sequence length="214" mass="25407">MENTKCTRIMKFDESKTKKRKRGIVYLSSIPKYMNIAKIRELFTIYGEVGRIYFQLAENGLEQDGKTKKRKKIHTKFFTEGWVEFESKKVAKYIASTLNNTQISTRKRSKFYDVIWNIKYLPRFKWIHLSERLAYEQAVRKQRLQTEIAQAKREVNFFAHNVDKSRKLHQVQQNGNSSFIPPVIKQRDTDAEIKSRKEIELITDRTGFLKSLFG</sequence>
<comment type="subcellular location">
    <subcellularLocation>
        <location evidence="1">Nucleus</location>
        <location evidence="1">Nucleolus</location>
    </subcellularLocation>
</comment>
<dbReference type="GO" id="GO:0000480">
    <property type="term" value="P:endonucleolytic cleavage in 5'-ETS of tricistronic rRNA transcript (SSU-rRNA, 5.8S rRNA, LSU-rRNA)"/>
    <property type="evidence" value="ECO:0007669"/>
    <property type="project" value="TreeGrafter"/>
</dbReference>
<keyword evidence="7" id="KW-1185">Reference proteome</keyword>
<dbReference type="STRING" id="94128.A0A2A3E283"/>
<evidence type="ECO:0000256" key="4">
    <source>
        <dbReference type="ARBA" id="ARBA00022884"/>
    </source>
</evidence>
<dbReference type="AlphaFoldDB" id="A0A2A3E283"/>